<dbReference type="GO" id="GO:0040029">
    <property type="term" value="P:epigenetic regulation of gene expression"/>
    <property type="evidence" value="ECO:0007669"/>
    <property type="project" value="TreeGrafter"/>
</dbReference>
<organism evidence="3 4">
    <name type="scientific">Flexistipes sinusarabici (strain ATCC 49648 / DSM 4947 / MAS 10)</name>
    <dbReference type="NCBI Taxonomy" id="717231"/>
    <lineage>
        <taxon>Bacteria</taxon>
        <taxon>Pseudomonadati</taxon>
        <taxon>Deferribacterota</taxon>
        <taxon>Deferribacteres</taxon>
        <taxon>Deferribacterales</taxon>
        <taxon>Flexistipitaceae</taxon>
        <taxon>Flexistipes</taxon>
    </lineage>
</organism>
<dbReference type="Pfam" id="PF00850">
    <property type="entry name" value="Hist_deacetyl"/>
    <property type="match status" value="1"/>
</dbReference>
<keyword evidence="4" id="KW-1185">Reference proteome</keyword>
<sequence length="335" mass="38046">MLGFIYHNDFLRHNTGEKHPEHPSRLKSVYNHLLESDLVKTDRVNAVKAEFNYDISRIARIHSPGYIENFKKESNTGNSYFQNKENVIDSTSFATAVKSCFSGLYASDLLLNGDFKQLFVASRPPGHHADYSRAYGFCFFNNVAITAKYLLDSKVFQKIMIIDIDVHHGNGTQNIFYDSKNVFYYSIHEHPTFLFPGTGRFFDTGKNSGKGFTLNSPMKPESGDDDYFKELLNKLYPAVCEFKPEIILVSAGYDGHKDDIMGDISLSTNGFRRIFYALKYLAAEYCEDRIMIFLEGGYEPEVLASCVLNTLDVMTDGYDINIFDALATADMFGLF</sequence>
<evidence type="ECO:0000313" key="3">
    <source>
        <dbReference type="EMBL" id="AEI15097.1"/>
    </source>
</evidence>
<dbReference type="PANTHER" id="PTHR10625:SF10">
    <property type="entry name" value="HISTONE DEACETYLASE HDAC1"/>
    <property type="match status" value="1"/>
</dbReference>
<accession>F8E8A0</accession>
<evidence type="ECO:0000256" key="1">
    <source>
        <dbReference type="ARBA" id="ARBA00005947"/>
    </source>
</evidence>
<gene>
    <name evidence="3" type="ordered locus">Flexsi_1447</name>
</gene>
<dbReference type="STRING" id="717231.Flexsi_1447"/>
<reference evidence="4" key="2">
    <citation type="submission" date="2011-06" db="EMBL/GenBank/DDBJ databases">
        <title>The complete genome of Flexistipes sinusarabici DSM 4947.</title>
        <authorList>
            <person name="Lucas S."/>
            <person name="Han J."/>
            <person name="Lapidus A."/>
            <person name="Bruce D."/>
            <person name="Goodwin L."/>
            <person name="Pitluck S."/>
            <person name="Peters L."/>
            <person name="Kyrpides N."/>
            <person name="Mavromatis K."/>
            <person name="Ivanova N."/>
            <person name="Mikhailova N."/>
            <person name="Chertkov O."/>
            <person name="Detter J.C."/>
            <person name="Tapia R."/>
            <person name="Han C."/>
            <person name="Land M."/>
            <person name="Hauser L."/>
            <person name="Markowitz V."/>
            <person name="Cheng J.-F."/>
            <person name="Hugenholtz P."/>
            <person name="Woyke T."/>
            <person name="Wu D."/>
            <person name="Spring S."/>
            <person name="Schroeder M."/>
            <person name="Brambilla E."/>
            <person name="Klenk H.-P."/>
            <person name="Eisen J.A."/>
        </authorList>
    </citation>
    <scope>NUCLEOTIDE SEQUENCE [LARGE SCALE GENOMIC DNA]</scope>
    <source>
        <strain evidence="4">DSM 4947 / MAS 10</strain>
    </source>
</reference>
<proteinExistence type="inferred from homology"/>
<dbReference type="InterPro" id="IPR000286">
    <property type="entry name" value="HDACs"/>
</dbReference>
<dbReference type="InterPro" id="IPR023801">
    <property type="entry name" value="His_deacetylse_dom"/>
</dbReference>
<dbReference type="InterPro" id="IPR023696">
    <property type="entry name" value="Ureohydrolase_dom_sf"/>
</dbReference>
<dbReference type="PANTHER" id="PTHR10625">
    <property type="entry name" value="HISTONE DEACETYLASE HDAC1-RELATED"/>
    <property type="match status" value="1"/>
</dbReference>
<dbReference type="SUPFAM" id="SSF52768">
    <property type="entry name" value="Arginase/deacetylase"/>
    <property type="match status" value="1"/>
</dbReference>
<dbReference type="PRINTS" id="PR01270">
    <property type="entry name" value="HDASUPER"/>
</dbReference>
<dbReference type="eggNOG" id="COG0123">
    <property type="taxonomic scope" value="Bacteria"/>
</dbReference>
<feature type="domain" description="Histone deacetylase" evidence="2">
    <location>
        <begin position="19"/>
        <end position="312"/>
    </location>
</feature>
<dbReference type="OrthoDB" id="9808367at2"/>
<dbReference type="GO" id="GO:0004407">
    <property type="term" value="F:histone deacetylase activity"/>
    <property type="evidence" value="ECO:0007669"/>
    <property type="project" value="TreeGrafter"/>
</dbReference>
<dbReference type="EMBL" id="CP002858">
    <property type="protein sequence ID" value="AEI15097.1"/>
    <property type="molecule type" value="Genomic_DNA"/>
</dbReference>
<dbReference type="Gene3D" id="3.40.800.20">
    <property type="entry name" value="Histone deacetylase domain"/>
    <property type="match status" value="1"/>
</dbReference>
<evidence type="ECO:0000259" key="2">
    <source>
        <dbReference type="Pfam" id="PF00850"/>
    </source>
</evidence>
<dbReference type="InterPro" id="IPR037138">
    <property type="entry name" value="His_deacetylse_dom_sf"/>
</dbReference>
<protein>
    <submittedName>
        <fullName evidence="3">Histone deacetylase superfamily</fullName>
    </submittedName>
</protein>
<dbReference type="AlphaFoldDB" id="F8E8A0"/>
<comment type="similarity">
    <text evidence="1">Belongs to the histone deacetylase family.</text>
</comment>
<reference evidence="3 4" key="1">
    <citation type="journal article" date="2011" name="Stand. Genomic Sci.">
        <title>Genome sequence of the moderately thermophilic halophile Flexistipes sinusarabici strain (MAS10).</title>
        <authorList>
            <person name="Lapidus A."/>
            <person name="Chertkov O."/>
            <person name="Nolan M."/>
            <person name="Lucas S."/>
            <person name="Hammon N."/>
            <person name="Deshpande S."/>
            <person name="Cheng J.F."/>
            <person name="Tapia R."/>
            <person name="Han C."/>
            <person name="Goodwin L."/>
            <person name="Pitluck S."/>
            <person name="Liolios K."/>
            <person name="Pagani I."/>
            <person name="Ivanova N."/>
            <person name="Huntemann M."/>
            <person name="Mavromatis K."/>
            <person name="Mikhailova N."/>
            <person name="Pati A."/>
            <person name="Chen A."/>
            <person name="Palaniappan K."/>
            <person name="Land M."/>
            <person name="Hauser L."/>
            <person name="Brambilla E.M."/>
            <person name="Rohde M."/>
            <person name="Abt B."/>
            <person name="Spring S."/>
            <person name="Goker M."/>
            <person name="Bristow J."/>
            <person name="Eisen J.A."/>
            <person name="Markowitz V."/>
            <person name="Hugenholtz P."/>
            <person name="Kyrpides N.C."/>
            <person name="Klenk H.P."/>
            <person name="Woyke T."/>
        </authorList>
    </citation>
    <scope>NUCLEOTIDE SEQUENCE [LARGE SCALE GENOMIC DNA]</scope>
    <source>
        <strain evidence="4">DSM 4947 / MAS 10</strain>
    </source>
</reference>
<name>F8E8A0_FLESM</name>
<evidence type="ECO:0000313" key="4">
    <source>
        <dbReference type="Proteomes" id="UP000006621"/>
    </source>
</evidence>
<dbReference type="CDD" id="cd09992">
    <property type="entry name" value="HDAC_classII"/>
    <property type="match status" value="1"/>
</dbReference>
<dbReference type="KEGG" id="fsi:Flexsi_1447"/>
<dbReference type="RefSeq" id="WP_013886579.1">
    <property type="nucleotide sequence ID" value="NC_015672.1"/>
</dbReference>
<dbReference type="HOGENOM" id="CLU_007727_8_0_0"/>
<dbReference type="Proteomes" id="UP000006621">
    <property type="component" value="Chromosome"/>
</dbReference>